<dbReference type="InterPro" id="IPR011051">
    <property type="entry name" value="RmlC_Cupin_sf"/>
</dbReference>
<evidence type="ECO:0000259" key="1">
    <source>
        <dbReference type="Pfam" id="PF06172"/>
    </source>
</evidence>
<dbReference type="Gene3D" id="2.60.120.10">
    <property type="entry name" value="Jelly Rolls"/>
    <property type="match status" value="1"/>
</dbReference>
<dbReference type="Pfam" id="PF06172">
    <property type="entry name" value="Cupin_5"/>
    <property type="match status" value="1"/>
</dbReference>
<dbReference type="SUPFAM" id="SSF51182">
    <property type="entry name" value="RmlC-like cupins"/>
    <property type="match status" value="1"/>
</dbReference>
<reference evidence="2 3" key="1">
    <citation type="journal article" date="2013" name="Antonie Van Leeuwenhoek">
        <title>Echinimonas agarilytica gen. nov., sp. nov., a new gammaproteobacterium isolated from the sea urchin Strongylocentrotus intermedius.</title>
        <authorList>
            <person name="Nedashkovskaya O.I."/>
            <person name="Stenkova A.M."/>
            <person name="Zhukova N.V."/>
            <person name="Van Trappen S."/>
            <person name="Lee J.S."/>
            <person name="Kim S.B."/>
        </authorList>
    </citation>
    <scope>NUCLEOTIDE SEQUENCE [LARGE SCALE GENOMIC DNA]</scope>
    <source>
        <strain evidence="2 3">KMM 6351</strain>
    </source>
</reference>
<name>A0AA41W874_9GAMM</name>
<protein>
    <submittedName>
        <fullName evidence="2">Cupin domain-containing protein</fullName>
    </submittedName>
</protein>
<dbReference type="EMBL" id="JAMQGP010000004">
    <property type="protein sequence ID" value="MCM2680223.1"/>
    <property type="molecule type" value="Genomic_DNA"/>
</dbReference>
<gene>
    <name evidence="2" type="ORF">NAF29_11150</name>
</gene>
<evidence type="ECO:0000313" key="2">
    <source>
        <dbReference type="EMBL" id="MCM2680223.1"/>
    </source>
</evidence>
<dbReference type="AlphaFoldDB" id="A0AA41W874"/>
<proteinExistence type="predicted"/>
<keyword evidence="3" id="KW-1185">Reference proteome</keyword>
<dbReference type="PANTHER" id="PTHR33387:SF3">
    <property type="entry name" value="DUF985 DOMAIN-CONTAINING PROTEIN"/>
    <property type="match status" value="1"/>
</dbReference>
<dbReference type="InterPro" id="IPR014710">
    <property type="entry name" value="RmlC-like_jellyroll"/>
</dbReference>
<dbReference type="Proteomes" id="UP001165393">
    <property type="component" value="Unassembled WGS sequence"/>
</dbReference>
<accession>A0AA41W874</accession>
<comment type="caution">
    <text evidence="2">The sequence shown here is derived from an EMBL/GenBank/DDBJ whole genome shotgun (WGS) entry which is preliminary data.</text>
</comment>
<evidence type="ECO:0000313" key="3">
    <source>
        <dbReference type="Proteomes" id="UP001165393"/>
    </source>
</evidence>
<sequence length="202" mass="22911">MRQQQWMILTAMLAANGIGHSEEYNMTQSTNAAQIIEALKLEAHVEGGYFRRTYQSDQRPTVDTDHGERFLLTSIFYMMTDDSPIGHFHKNRSDILHFYHSGDPIRYVLLWPDGRREQFILGHDVVAGQQMQLTVPAGVWKSSELLTAEHGYGLISEAVSPGFDFDDMTLAETTSLVAQYPEYAEEIDRLSYRSLEGASDSN</sequence>
<feature type="domain" description="DUF985" evidence="1">
    <location>
        <begin position="34"/>
        <end position="171"/>
    </location>
</feature>
<organism evidence="2 3">
    <name type="scientific">Echinimonas agarilytica</name>
    <dbReference type="NCBI Taxonomy" id="1215918"/>
    <lineage>
        <taxon>Bacteria</taxon>
        <taxon>Pseudomonadati</taxon>
        <taxon>Pseudomonadota</taxon>
        <taxon>Gammaproteobacteria</taxon>
        <taxon>Alteromonadales</taxon>
        <taxon>Echinimonadaceae</taxon>
        <taxon>Echinimonas</taxon>
    </lineage>
</organism>
<dbReference type="CDD" id="cd06121">
    <property type="entry name" value="cupin_YML079wp"/>
    <property type="match status" value="1"/>
</dbReference>
<dbReference type="InterPro" id="IPR009327">
    <property type="entry name" value="Cupin_DUF985"/>
</dbReference>
<dbReference type="InterPro" id="IPR039935">
    <property type="entry name" value="YML079W-like"/>
</dbReference>
<dbReference type="PANTHER" id="PTHR33387">
    <property type="entry name" value="RMLC-LIKE JELLY ROLL FOLD PROTEIN"/>
    <property type="match status" value="1"/>
</dbReference>